<dbReference type="PANTHER" id="PTHR33991">
    <property type="entry name" value="DNA REPAIR PROTEIN RECO"/>
    <property type="match status" value="1"/>
</dbReference>
<proteinExistence type="inferred from homology"/>
<dbReference type="OrthoDB" id="9789152at2"/>
<dbReference type="STRING" id="926562.Oweho_2452"/>
<dbReference type="InterPro" id="IPR022572">
    <property type="entry name" value="DNA_rep/recomb_RecO_N"/>
</dbReference>
<protein>
    <recommendedName>
        <fullName evidence="2 7">DNA repair protein RecO</fullName>
    </recommendedName>
    <alternativeName>
        <fullName evidence="6 7">Recombination protein O</fullName>
    </alternativeName>
</protein>
<evidence type="ECO:0000256" key="1">
    <source>
        <dbReference type="ARBA" id="ARBA00007452"/>
    </source>
</evidence>
<keyword evidence="10" id="KW-1185">Reference proteome</keyword>
<accession>G8R757</accession>
<evidence type="ECO:0000313" key="10">
    <source>
        <dbReference type="Proteomes" id="UP000005631"/>
    </source>
</evidence>
<name>G8R757_OWEHD</name>
<dbReference type="SUPFAM" id="SSF50249">
    <property type="entry name" value="Nucleic acid-binding proteins"/>
    <property type="match status" value="1"/>
</dbReference>
<dbReference type="EMBL" id="CP003156">
    <property type="protein sequence ID" value="AEV33422.1"/>
    <property type="molecule type" value="Genomic_DNA"/>
</dbReference>
<gene>
    <name evidence="7" type="primary">recO</name>
    <name evidence="9" type="ordered locus">Oweho_2452</name>
</gene>
<evidence type="ECO:0000256" key="5">
    <source>
        <dbReference type="ARBA" id="ARBA00023204"/>
    </source>
</evidence>
<evidence type="ECO:0000256" key="6">
    <source>
        <dbReference type="ARBA" id="ARBA00033409"/>
    </source>
</evidence>
<feature type="domain" description="DNA replication/recombination mediator RecO N-terminal" evidence="8">
    <location>
        <begin position="1"/>
        <end position="79"/>
    </location>
</feature>
<dbReference type="Pfam" id="PF02565">
    <property type="entry name" value="RecO_C"/>
    <property type="match status" value="1"/>
</dbReference>
<dbReference type="Gene3D" id="1.20.1440.120">
    <property type="entry name" value="Recombination protein O, C-terminal domain"/>
    <property type="match status" value="1"/>
</dbReference>
<dbReference type="SUPFAM" id="SSF57863">
    <property type="entry name" value="ArfGap/RecO-like zinc finger"/>
    <property type="match status" value="1"/>
</dbReference>
<keyword evidence="5 7" id="KW-0234">DNA repair</keyword>
<comment type="function">
    <text evidence="7">Involved in DNA repair and RecF pathway recombination.</text>
</comment>
<organism evidence="9 10">
    <name type="scientific">Owenweeksia hongkongensis (strain DSM 17368 / CIP 108786 / JCM 12287 / NRRL B-23963 / UST20020801)</name>
    <dbReference type="NCBI Taxonomy" id="926562"/>
    <lineage>
        <taxon>Bacteria</taxon>
        <taxon>Pseudomonadati</taxon>
        <taxon>Bacteroidota</taxon>
        <taxon>Flavobacteriia</taxon>
        <taxon>Flavobacteriales</taxon>
        <taxon>Owenweeksiaceae</taxon>
        <taxon>Owenweeksia</taxon>
    </lineage>
</organism>
<dbReference type="GO" id="GO:0006302">
    <property type="term" value="P:double-strand break repair"/>
    <property type="evidence" value="ECO:0007669"/>
    <property type="project" value="TreeGrafter"/>
</dbReference>
<evidence type="ECO:0000313" key="9">
    <source>
        <dbReference type="EMBL" id="AEV33422.1"/>
    </source>
</evidence>
<evidence type="ECO:0000256" key="3">
    <source>
        <dbReference type="ARBA" id="ARBA00022763"/>
    </source>
</evidence>
<dbReference type="Proteomes" id="UP000005631">
    <property type="component" value="Chromosome"/>
</dbReference>
<dbReference type="KEGG" id="oho:Oweho_2452"/>
<sequence length="240" mass="27373">MLAKTRALVLGSVKYGDNSLIVKAYTKDEGIKSFIVGSIHSKKGVLKPAMVQALSQLDLVYYSKGKGELKRIKEAAMAHHYNELWFDPVKSSLAMFLAEILAHVLKEEETNPNLFDFISEAFMELDELEEGIGNFHLFFLLRLSGFLGFAPQMPLKGQEYFDLQSGIYSSSNVEHYHYLNKEESKLWLQMQEAEKANSLKMGIAKTSRSQLLEFMLNYYRLHITDFGQLRSLEVVKSLLS</sequence>
<keyword evidence="3 7" id="KW-0227">DNA damage</keyword>
<dbReference type="InterPro" id="IPR003717">
    <property type="entry name" value="RecO"/>
</dbReference>
<dbReference type="NCBIfam" id="TIGR00613">
    <property type="entry name" value="reco"/>
    <property type="match status" value="1"/>
</dbReference>
<dbReference type="Pfam" id="PF11967">
    <property type="entry name" value="RecO_N"/>
    <property type="match status" value="1"/>
</dbReference>
<dbReference type="HOGENOM" id="CLU_087596_1_0_10"/>
<dbReference type="InterPro" id="IPR012340">
    <property type="entry name" value="NA-bd_OB-fold"/>
</dbReference>
<keyword evidence="4 7" id="KW-0233">DNA recombination</keyword>
<dbReference type="GO" id="GO:0043590">
    <property type="term" value="C:bacterial nucleoid"/>
    <property type="evidence" value="ECO:0007669"/>
    <property type="project" value="TreeGrafter"/>
</dbReference>
<dbReference type="RefSeq" id="WP_014202771.1">
    <property type="nucleotide sequence ID" value="NC_016599.1"/>
</dbReference>
<evidence type="ECO:0000256" key="2">
    <source>
        <dbReference type="ARBA" id="ARBA00021310"/>
    </source>
</evidence>
<dbReference type="PANTHER" id="PTHR33991:SF1">
    <property type="entry name" value="DNA REPAIR PROTEIN RECO"/>
    <property type="match status" value="1"/>
</dbReference>
<dbReference type="AlphaFoldDB" id="G8R757"/>
<evidence type="ECO:0000256" key="7">
    <source>
        <dbReference type="HAMAP-Rule" id="MF_00201"/>
    </source>
</evidence>
<comment type="similarity">
    <text evidence="1 7">Belongs to the RecO family.</text>
</comment>
<evidence type="ECO:0000259" key="8">
    <source>
        <dbReference type="Pfam" id="PF11967"/>
    </source>
</evidence>
<dbReference type="Gene3D" id="2.40.50.140">
    <property type="entry name" value="Nucleic acid-binding proteins"/>
    <property type="match status" value="1"/>
</dbReference>
<reference evidence="9 10" key="1">
    <citation type="journal article" date="2012" name="Stand. Genomic Sci.">
        <title>Genome sequence of the orange-pigmented seawater bacterium Owenweeksia hongkongensis type strain (UST20020801(T)).</title>
        <authorList>
            <person name="Riedel T."/>
            <person name="Held B."/>
            <person name="Nolan M."/>
            <person name="Lucas S."/>
            <person name="Lapidus A."/>
            <person name="Tice H."/>
            <person name="Del Rio T.G."/>
            <person name="Cheng J.F."/>
            <person name="Han C."/>
            <person name="Tapia R."/>
            <person name="Goodwin L.A."/>
            <person name="Pitluck S."/>
            <person name="Liolios K."/>
            <person name="Mavromatis K."/>
            <person name="Pagani I."/>
            <person name="Ivanova N."/>
            <person name="Mikhailova N."/>
            <person name="Pati A."/>
            <person name="Chen A."/>
            <person name="Palaniappan K."/>
            <person name="Rohde M."/>
            <person name="Tindall B.J."/>
            <person name="Detter J.C."/>
            <person name="Goker M."/>
            <person name="Woyke T."/>
            <person name="Bristow J."/>
            <person name="Eisen J.A."/>
            <person name="Markowitz V."/>
            <person name="Hugenholtz P."/>
            <person name="Klenk H.P."/>
            <person name="Kyrpides N.C."/>
        </authorList>
    </citation>
    <scope>NUCLEOTIDE SEQUENCE</scope>
    <source>
        <strain evidence="10">DSM 17368 / JCM 12287 / NRRL B-23963</strain>
    </source>
</reference>
<dbReference type="InterPro" id="IPR042242">
    <property type="entry name" value="RecO_C"/>
</dbReference>
<dbReference type="HAMAP" id="MF_00201">
    <property type="entry name" value="RecO"/>
    <property type="match status" value="1"/>
</dbReference>
<dbReference type="InterPro" id="IPR037278">
    <property type="entry name" value="ARFGAP/RecO"/>
</dbReference>
<evidence type="ECO:0000256" key="4">
    <source>
        <dbReference type="ARBA" id="ARBA00023172"/>
    </source>
</evidence>
<dbReference type="GO" id="GO:0006310">
    <property type="term" value="P:DNA recombination"/>
    <property type="evidence" value="ECO:0007669"/>
    <property type="project" value="UniProtKB-UniRule"/>
</dbReference>
<dbReference type="eggNOG" id="COG1381">
    <property type="taxonomic scope" value="Bacteria"/>
</dbReference>